<proteinExistence type="predicted"/>
<organism evidence="1 2">
    <name type="scientific">Taklimakanibacter albus</name>
    <dbReference type="NCBI Taxonomy" id="2800327"/>
    <lineage>
        <taxon>Bacteria</taxon>
        <taxon>Pseudomonadati</taxon>
        <taxon>Pseudomonadota</taxon>
        <taxon>Alphaproteobacteria</taxon>
        <taxon>Hyphomicrobiales</taxon>
        <taxon>Aestuariivirgaceae</taxon>
        <taxon>Taklimakanibacter</taxon>
    </lineage>
</organism>
<protein>
    <submittedName>
        <fullName evidence="1">Uncharacterized protein</fullName>
    </submittedName>
</protein>
<accession>A0ACC5RC81</accession>
<sequence>MTMQTYFIVQPYLETKRGGLVALPAIQAKDADHARRLVSRQAGSAVGAVAFSRRVDPDAGEYEEAVVLTSWGRVPDEEEQAAA</sequence>
<dbReference type="EMBL" id="JAENHL010000008">
    <property type="protein sequence ID" value="MBK1870096.1"/>
    <property type="molecule type" value="Genomic_DNA"/>
</dbReference>
<evidence type="ECO:0000313" key="1">
    <source>
        <dbReference type="EMBL" id="MBK1870096.1"/>
    </source>
</evidence>
<comment type="caution">
    <text evidence="1">The sequence shown here is derived from an EMBL/GenBank/DDBJ whole genome shotgun (WGS) entry which is preliminary data.</text>
</comment>
<name>A0ACC5RC81_9HYPH</name>
<keyword evidence="2" id="KW-1185">Reference proteome</keyword>
<gene>
    <name evidence="1" type="ORF">JHL16_27280</name>
</gene>
<evidence type="ECO:0000313" key="2">
    <source>
        <dbReference type="Proteomes" id="UP000616151"/>
    </source>
</evidence>
<dbReference type="Proteomes" id="UP000616151">
    <property type="component" value="Unassembled WGS sequence"/>
</dbReference>
<reference evidence="1" key="1">
    <citation type="submission" date="2021-01" db="EMBL/GenBank/DDBJ databases">
        <authorList>
            <person name="Sun Q."/>
        </authorList>
    </citation>
    <scope>NUCLEOTIDE SEQUENCE</scope>
    <source>
        <strain evidence="1">YIM B02566</strain>
    </source>
</reference>